<reference evidence="14" key="1">
    <citation type="submission" date="2015-12" db="EMBL/GenBank/DDBJ databases">
        <title>Update maize B73 reference genome by single molecule sequencing technologies.</title>
        <authorList>
            <consortium name="Maize Genome Sequencing Project"/>
            <person name="Ware D."/>
        </authorList>
    </citation>
    <scope>NUCLEOTIDE SEQUENCE [LARGE SCALE GENOMIC DNA]</scope>
    <source>
        <tissue evidence="14">Seedling</tissue>
    </source>
</reference>
<dbReference type="InterPro" id="IPR000719">
    <property type="entry name" value="Prot_kinase_dom"/>
</dbReference>
<dbReference type="EC" id="2.7.11.1" evidence="1"/>
<name>A0A1D6L5V1_MAIZE</name>
<dbReference type="SMART" id="SM00220">
    <property type="entry name" value="S_TKc"/>
    <property type="match status" value="1"/>
</dbReference>
<evidence type="ECO:0000256" key="6">
    <source>
        <dbReference type="ARBA" id="ARBA00022741"/>
    </source>
</evidence>
<dbReference type="InParanoid" id="A0A1D6L5V1"/>
<dbReference type="SUPFAM" id="SSF56112">
    <property type="entry name" value="Protein kinase-like (PK-like)"/>
    <property type="match status" value="1"/>
</dbReference>
<dbReference type="InterPro" id="IPR008271">
    <property type="entry name" value="Ser/Thr_kinase_AS"/>
</dbReference>
<protein>
    <recommendedName>
        <fullName evidence="1">non-specific serine/threonine protein kinase</fullName>
        <ecNumber evidence="1">2.7.11.1</ecNumber>
    </recommendedName>
</protein>
<dbReference type="PANTHER" id="PTHR24343:SF550">
    <property type="entry name" value="SERINE_THREONINE-PROTEIN KINASE SAPK8"/>
    <property type="match status" value="1"/>
</dbReference>
<accession>A0A1D6L5V1</accession>
<dbReference type="FunFam" id="3.30.200.20:FF:000045">
    <property type="entry name" value="Serine/threonine-protein kinase SRK2E"/>
    <property type="match status" value="1"/>
</dbReference>
<evidence type="ECO:0000256" key="11">
    <source>
        <dbReference type="PROSITE-ProRule" id="PRU10141"/>
    </source>
</evidence>
<keyword evidence="4" id="KW-0808">Transferase</keyword>
<evidence type="ECO:0000256" key="1">
    <source>
        <dbReference type="ARBA" id="ARBA00012513"/>
    </source>
</evidence>
<keyword evidence="5" id="KW-0938">Abscisic acid signaling pathway</keyword>
<keyword evidence="7 14" id="KW-0418">Kinase</keyword>
<dbReference type="Pfam" id="PF00069">
    <property type="entry name" value="Pkinase"/>
    <property type="match status" value="2"/>
</dbReference>
<dbReference type="SMR" id="A0A1D6L5V1"/>
<dbReference type="FunFam" id="1.10.510.10:FF:000132">
    <property type="entry name" value="Serine/threonine-protein kinase SRK2A"/>
    <property type="match status" value="1"/>
</dbReference>
<dbReference type="Gene3D" id="3.30.200.20">
    <property type="entry name" value="Phosphorylase Kinase, domain 1"/>
    <property type="match status" value="1"/>
</dbReference>
<dbReference type="PROSITE" id="PS50011">
    <property type="entry name" value="PROTEIN_KINASE_DOM"/>
    <property type="match status" value="1"/>
</dbReference>
<dbReference type="STRING" id="4577.A0A1D6L5V1"/>
<dbReference type="InterPro" id="IPR011009">
    <property type="entry name" value="Kinase-like_dom_sf"/>
</dbReference>
<evidence type="ECO:0000313" key="14">
    <source>
        <dbReference type="EMBL" id="ONM09693.1"/>
    </source>
</evidence>
<comment type="catalytic activity">
    <reaction evidence="9">
        <text>L-threonyl-[protein] + ATP = O-phospho-L-threonyl-[protein] + ADP + H(+)</text>
        <dbReference type="Rhea" id="RHEA:46608"/>
        <dbReference type="Rhea" id="RHEA-COMP:11060"/>
        <dbReference type="Rhea" id="RHEA-COMP:11605"/>
        <dbReference type="ChEBI" id="CHEBI:15378"/>
        <dbReference type="ChEBI" id="CHEBI:30013"/>
        <dbReference type="ChEBI" id="CHEBI:30616"/>
        <dbReference type="ChEBI" id="CHEBI:61977"/>
        <dbReference type="ChEBI" id="CHEBI:456216"/>
        <dbReference type="EC" id="2.7.11.1"/>
    </reaction>
</comment>
<feature type="domain" description="Protein kinase" evidence="13">
    <location>
        <begin position="28"/>
        <end position="317"/>
    </location>
</feature>
<evidence type="ECO:0000256" key="8">
    <source>
        <dbReference type="ARBA" id="ARBA00022840"/>
    </source>
</evidence>
<evidence type="ECO:0000256" key="5">
    <source>
        <dbReference type="ARBA" id="ARBA00022682"/>
    </source>
</evidence>
<feature type="binding site" evidence="11">
    <location>
        <position position="57"/>
    </location>
    <ligand>
        <name>ATP</name>
        <dbReference type="ChEBI" id="CHEBI:30616"/>
    </ligand>
</feature>
<evidence type="ECO:0000256" key="7">
    <source>
        <dbReference type="ARBA" id="ARBA00022777"/>
    </source>
</evidence>
<evidence type="ECO:0000256" key="3">
    <source>
        <dbReference type="ARBA" id="ARBA00022553"/>
    </source>
</evidence>
<dbReference type="ExpressionAtlas" id="A0A1D6L5V1">
    <property type="expression patterns" value="baseline and differential"/>
</dbReference>
<keyword evidence="2 12" id="KW-0723">Serine/threonine-protein kinase</keyword>
<dbReference type="Gene3D" id="1.10.510.10">
    <property type="entry name" value="Transferase(Phosphotransferase) domain 1"/>
    <property type="match status" value="1"/>
</dbReference>
<keyword evidence="3" id="KW-0597">Phosphoprotein</keyword>
<comment type="catalytic activity">
    <reaction evidence="10">
        <text>L-seryl-[protein] + ATP = O-phospho-L-seryl-[protein] + ADP + H(+)</text>
        <dbReference type="Rhea" id="RHEA:17989"/>
        <dbReference type="Rhea" id="RHEA-COMP:9863"/>
        <dbReference type="Rhea" id="RHEA-COMP:11604"/>
        <dbReference type="ChEBI" id="CHEBI:15378"/>
        <dbReference type="ChEBI" id="CHEBI:29999"/>
        <dbReference type="ChEBI" id="CHEBI:30616"/>
        <dbReference type="ChEBI" id="CHEBI:83421"/>
        <dbReference type="ChEBI" id="CHEBI:456216"/>
        <dbReference type="EC" id="2.7.11.1"/>
    </reaction>
</comment>
<dbReference type="GO" id="GO:0005524">
    <property type="term" value="F:ATP binding"/>
    <property type="evidence" value="ECO:0007669"/>
    <property type="project" value="UniProtKB-UniRule"/>
</dbReference>
<dbReference type="IntAct" id="A0A1D6L5V1">
    <property type="interactions" value="4"/>
</dbReference>
<dbReference type="GO" id="GO:0009738">
    <property type="term" value="P:abscisic acid-activated signaling pathway"/>
    <property type="evidence" value="ECO:0007669"/>
    <property type="project" value="UniProtKB-KW"/>
</dbReference>
<dbReference type="AlphaFoldDB" id="A0A1D6L5V1"/>
<dbReference type="InterPro" id="IPR017441">
    <property type="entry name" value="Protein_kinase_ATP_BS"/>
</dbReference>
<keyword evidence="6 11" id="KW-0547">Nucleotide-binding</keyword>
<proteinExistence type="inferred from homology"/>
<comment type="similarity">
    <text evidence="12">Belongs to the protein kinase superfamily.</text>
</comment>
<evidence type="ECO:0000256" key="9">
    <source>
        <dbReference type="ARBA" id="ARBA00047899"/>
    </source>
</evidence>
<organism evidence="14">
    <name type="scientific">Zea mays</name>
    <name type="common">Maize</name>
    <dbReference type="NCBI Taxonomy" id="4577"/>
    <lineage>
        <taxon>Eukaryota</taxon>
        <taxon>Viridiplantae</taxon>
        <taxon>Streptophyta</taxon>
        <taxon>Embryophyta</taxon>
        <taxon>Tracheophyta</taxon>
        <taxon>Spermatophyta</taxon>
        <taxon>Magnoliopsida</taxon>
        <taxon>Liliopsida</taxon>
        <taxon>Poales</taxon>
        <taxon>Poaceae</taxon>
        <taxon>PACMAD clade</taxon>
        <taxon>Panicoideae</taxon>
        <taxon>Andropogonodae</taxon>
        <taxon>Andropogoneae</taxon>
        <taxon>Tripsacinae</taxon>
        <taxon>Zea</taxon>
    </lineage>
</organism>
<evidence type="ECO:0000256" key="12">
    <source>
        <dbReference type="RuleBase" id="RU000304"/>
    </source>
</evidence>
<dbReference type="PROSITE" id="PS00107">
    <property type="entry name" value="PROTEIN_KINASE_ATP"/>
    <property type="match status" value="1"/>
</dbReference>
<gene>
    <name evidence="14" type="ORF">ZEAMMB73_Zm00001d034161</name>
</gene>
<dbReference type="PROSITE" id="PS00108">
    <property type="entry name" value="PROTEIN_KINASE_ST"/>
    <property type="match status" value="1"/>
</dbReference>
<dbReference type="EMBL" id="CM007647">
    <property type="protein sequence ID" value="ONM09693.1"/>
    <property type="molecule type" value="Genomic_DNA"/>
</dbReference>
<evidence type="ECO:0000256" key="10">
    <source>
        <dbReference type="ARBA" id="ARBA00048679"/>
    </source>
</evidence>
<evidence type="ECO:0000259" key="13">
    <source>
        <dbReference type="PROSITE" id="PS50011"/>
    </source>
</evidence>
<evidence type="ECO:0000256" key="2">
    <source>
        <dbReference type="ARBA" id="ARBA00022527"/>
    </source>
</evidence>
<dbReference type="PANTHER" id="PTHR24343">
    <property type="entry name" value="SERINE/THREONINE KINASE"/>
    <property type="match status" value="1"/>
</dbReference>
<sequence>MAGPAPDRAALTVGPGMDMPIMHDSDRYELVRDIGSGNFGVARLMRDRRTSELVAVKYIERGEKIDENVQREIINHRSLKHPNIIRFKEVILTPTHLAIVMEYASGGELFERICKNVRFSEDEARYFFQQLISGVSYCHSMQVCHRDLKLENTLLDGSDAPRLKICDFGYSKSSVLHSQPKSTVGTPAYIAPEVLLKKEYDGKVLCSLSGYLLYEESFSSPMDLFTTKQIADVWSCGVTLYVMVVGAYPFEDPEEPKNFRKTIQVIFFFQHGYKLNAQECTHNVNISPECRHLISRIFVGDPATRITIPEIRNHSWFLKNLPADLMDDDSMSNQYEEPDQPMQTMDQIMQILTEATIPPACSRSINVLADGLDMDDDMDDLDSDSDLDVDSSGEIVYAM</sequence>
<dbReference type="GO" id="GO:0004674">
    <property type="term" value="F:protein serine/threonine kinase activity"/>
    <property type="evidence" value="ECO:0007669"/>
    <property type="project" value="UniProtKB-KW"/>
</dbReference>
<keyword evidence="8 11" id="KW-0067">ATP-binding</keyword>
<evidence type="ECO:0000256" key="4">
    <source>
        <dbReference type="ARBA" id="ARBA00022679"/>
    </source>
</evidence>